<feature type="transmembrane region" description="Helical" evidence="22">
    <location>
        <begin position="107"/>
        <end position="124"/>
    </location>
</feature>
<comment type="subcellular location">
    <subcellularLocation>
        <location evidence="1">Cell membrane</location>
        <topology evidence="1">Multi-pass membrane protein</topology>
    </subcellularLocation>
</comment>
<keyword evidence="8" id="KW-0133">Cell shape</keyword>
<evidence type="ECO:0000313" key="23">
    <source>
        <dbReference type="EMBL" id="MBC8609723.1"/>
    </source>
</evidence>
<reference evidence="23" key="1">
    <citation type="submission" date="2020-08" db="EMBL/GenBank/DDBJ databases">
        <title>Genome public.</title>
        <authorList>
            <person name="Liu C."/>
            <person name="Sun Q."/>
        </authorList>
    </citation>
    <scope>NUCLEOTIDE SEQUENCE</scope>
    <source>
        <strain evidence="23">NSJ-15</strain>
    </source>
</reference>
<comment type="caution">
    <text evidence="23">The sequence shown here is derived from an EMBL/GenBank/DDBJ whole genome shotgun (WGS) entry which is preliminary data.</text>
</comment>
<name>A0A8J6P2B7_9FIRM</name>
<dbReference type="GO" id="GO:0008360">
    <property type="term" value="P:regulation of cell shape"/>
    <property type="evidence" value="ECO:0007669"/>
    <property type="project" value="UniProtKB-KW"/>
</dbReference>
<keyword evidence="12" id="KW-0131">Cell cycle</keyword>
<dbReference type="Proteomes" id="UP000632659">
    <property type="component" value="Unassembled WGS sequence"/>
</dbReference>
<organism evidence="23 24">
    <name type="scientific">Massiliimalia timonensis</name>
    <dbReference type="NCBI Taxonomy" id="1987501"/>
    <lineage>
        <taxon>Bacteria</taxon>
        <taxon>Bacillati</taxon>
        <taxon>Bacillota</taxon>
        <taxon>Clostridia</taxon>
        <taxon>Eubacteriales</taxon>
        <taxon>Oscillospiraceae</taxon>
        <taxon>Massiliimalia</taxon>
    </lineage>
</organism>
<proteinExistence type="inferred from homology"/>
<evidence type="ECO:0000256" key="22">
    <source>
        <dbReference type="SAM" id="Phobius"/>
    </source>
</evidence>
<dbReference type="NCBIfam" id="TIGR02614">
    <property type="entry name" value="ftsW"/>
    <property type="match status" value="1"/>
</dbReference>
<protein>
    <recommendedName>
        <fullName evidence="17">Probable peptidoglycan glycosyltransferase FtsW</fullName>
        <ecNumber evidence="19">2.4.99.28</ecNumber>
    </recommendedName>
    <alternativeName>
        <fullName evidence="18">Cell division protein FtsW</fullName>
    </alternativeName>
    <alternativeName>
        <fullName evidence="15">Cell wall polymerase</fullName>
    </alternativeName>
    <alternativeName>
        <fullName evidence="14">Peptidoglycan polymerase</fullName>
    </alternativeName>
</protein>
<dbReference type="GO" id="GO:0032153">
    <property type="term" value="C:cell division site"/>
    <property type="evidence" value="ECO:0007669"/>
    <property type="project" value="TreeGrafter"/>
</dbReference>
<evidence type="ECO:0000256" key="20">
    <source>
        <dbReference type="ARBA" id="ARBA00049902"/>
    </source>
</evidence>
<keyword evidence="6" id="KW-0808">Transferase</keyword>
<dbReference type="PANTHER" id="PTHR30474:SF2">
    <property type="entry name" value="PEPTIDOGLYCAN GLYCOSYLTRANSFERASE FTSW-RELATED"/>
    <property type="match status" value="1"/>
</dbReference>
<evidence type="ECO:0000256" key="10">
    <source>
        <dbReference type="ARBA" id="ARBA00022989"/>
    </source>
</evidence>
<evidence type="ECO:0000256" key="15">
    <source>
        <dbReference type="ARBA" id="ARBA00033270"/>
    </source>
</evidence>
<evidence type="ECO:0000256" key="6">
    <source>
        <dbReference type="ARBA" id="ARBA00022679"/>
    </source>
</evidence>
<feature type="transmembrane region" description="Helical" evidence="22">
    <location>
        <begin position="68"/>
        <end position="87"/>
    </location>
</feature>
<feature type="transmembrane region" description="Helical" evidence="22">
    <location>
        <begin position="177"/>
        <end position="195"/>
    </location>
</feature>
<keyword evidence="13" id="KW-0961">Cell wall biogenesis/degradation</keyword>
<dbReference type="InterPro" id="IPR013437">
    <property type="entry name" value="FtsW"/>
</dbReference>
<dbReference type="GO" id="GO:0071555">
    <property type="term" value="P:cell wall organization"/>
    <property type="evidence" value="ECO:0007669"/>
    <property type="project" value="UniProtKB-KW"/>
</dbReference>
<accession>A0A8J6P2B7</accession>
<feature type="transmembrane region" description="Helical" evidence="22">
    <location>
        <begin position="258"/>
        <end position="285"/>
    </location>
</feature>
<evidence type="ECO:0000256" key="7">
    <source>
        <dbReference type="ARBA" id="ARBA00022692"/>
    </source>
</evidence>
<gene>
    <name evidence="23" type="primary">ftsW</name>
    <name evidence="23" type="ORF">H8702_01130</name>
</gene>
<dbReference type="EMBL" id="JACRTL010000001">
    <property type="protein sequence ID" value="MBC8609723.1"/>
    <property type="molecule type" value="Genomic_DNA"/>
</dbReference>
<comment type="pathway">
    <text evidence="2">Cell wall biogenesis; peptidoglycan biosynthesis.</text>
</comment>
<keyword evidence="5" id="KW-0328">Glycosyltransferase</keyword>
<evidence type="ECO:0000256" key="18">
    <source>
        <dbReference type="ARBA" id="ARBA00041418"/>
    </source>
</evidence>
<keyword evidence="10 22" id="KW-1133">Transmembrane helix</keyword>
<feature type="transmembrane region" description="Helical" evidence="22">
    <location>
        <begin position="131"/>
        <end position="148"/>
    </location>
</feature>
<evidence type="ECO:0000256" key="13">
    <source>
        <dbReference type="ARBA" id="ARBA00023316"/>
    </source>
</evidence>
<evidence type="ECO:0000256" key="14">
    <source>
        <dbReference type="ARBA" id="ARBA00032370"/>
    </source>
</evidence>
<evidence type="ECO:0000256" key="9">
    <source>
        <dbReference type="ARBA" id="ARBA00022984"/>
    </source>
</evidence>
<evidence type="ECO:0000256" key="5">
    <source>
        <dbReference type="ARBA" id="ARBA00022676"/>
    </source>
</evidence>
<dbReference type="PANTHER" id="PTHR30474">
    <property type="entry name" value="CELL CYCLE PROTEIN"/>
    <property type="match status" value="1"/>
</dbReference>
<evidence type="ECO:0000256" key="1">
    <source>
        <dbReference type="ARBA" id="ARBA00004651"/>
    </source>
</evidence>
<keyword evidence="24" id="KW-1185">Reference proteome</keyword>
<keyword evidence="3" id="KW-1003">Cell membrane</keyword>
<keyword evidence="11 22" id="KW-0472">Membrane</keyword>
<evidence type="ECO:0000256" key="2">
    <source>
        <dbReference type="ARBA" id="ARBA00004752"/>
    </source>
</evidence>
<feature type="transmembrane region" description="Helical" evidence="22">
    <location>
        <begin position="333"/>
        <end position="354"/>
    </location>
</feature>
<comment type="catalytic activity">
    <reaction evidence="20">
        <text>[GlcNAc-(1-&gt;4)-Mur2Ac(oyl-L-Ala-gamma-D-Glu-L-Lys-D-Ala-D-Ala)](n)-di-trans,octa-cis-undecaprenyl diphosphate + beta-D-GlcNAc-(1-&gt;4)-Mur2Ac(oyl-L-Ala-gamma-D-Glu-L-Lys-D-Ala-D-Ala)-di-trans,octa-cis-undecaprenyl diphosphate = [GlcNAc-(1-&gt;4)-Mur2Ac(oyl-L-Ala-gamma-D-Glu-L-Lys-D-Ala-D-Ala)](n+1)-di-trans,octa-cis-undecaprenyl diphosphate + di-trans,octa-cis-undecaprenyl diphosphate + H(+)</text>
        <dbReference type="Rhea" id="RHEA:23708"/>
        <dbReference type="Rhea" id="RHEA-COMP:9602"/>
        <dbReference type="Rhea" id="RHEA-COMP:9603"/>
        <dbReference type="ChEBI" id="CHEBI:15378"/>
        <dbReference type="ChEBI" id="CHEBI:58405"/>
        <dbReference type="ChEBI" id="CHEBI:60033"/>
        <dbReference type="ChEBI" id="CHEBI:78435"/>
        <dbReference type="EC" id="2.4.99.28"/>
    </reaction>
</comment>
<keyword evidence="7 22" id="KW-0812">Transmembrane</keyword>
<sequence length="363" mass="39778">MDTAFLFIVLILLAFGLIMVFSASYANALYYDHDSLKYIKKQGMFAVVGVVAMMIVSKIDYRLYKKFVVPIALLGYALLVIVLFFEHDGARRWIYLGPLGTFQPSEYMKMAIIVIFSVLISKNYEKMGTMRYGVVPFALILMATIGLVMLEPHLSGSLIIAGIGVIMMYVGGTKLRYFLMLLPIGALGVVGIILLKDVSYMADRIHNWLDPFSNSNIHGDVWQTCQSLIAIGSGGVMGLGLGGSQQKYLYLPEPQNDFIFAIVCEELGMIGAVLVITLFVLLVYRGFSIANQAPDKFGAMLAIGITIQIGLQALLNIGVVTNAIPNTGISLPFFSYGGSALLLQLIEMGIVLNISRHSVMEKP</sequence>
<dbReference type="GO" id="GO:0009252">
    <property type="term" value="P:peptidoglycan biosynthetic process"/>
    <property type="evidence" value="ECO:0007669"/>
    <property type="project" value="UniProtKB-KW"/>
</dbReference>
<keyword evidence="4" id="KW-0132">Cell division</keyword>
<evidence type="ECO:0000256" key="19">
    <source>
        <dbReference type="ARBA" id="ARBA00044770"/>
    </source>
</evidence>
<dbReference type="InterPro" id="IPR001182">
    <property type="entry name" value="FtsW/RodA"/>
</dbReference>
<comment type="function">
    <text evidence="21">Peptidoglycan polymerase that is essential for cell division.</text>
</comment>
<evidence type="ECO:0000256" key="11">
    <source>
        <dbReference type="ARBA" id="ARBA00023136"/>
    </source>
</evidence>
<feature type="transmembrane region" description="Helical" evidence="22">
    <location>
        <begin position="297"/>
        <end position="321"/>
    </location>
</feature>
<evidence type="ECO:0000256" key="3">
    <source>
        <dbReference type="ARBA" id="ARBA00022475"/>
    </source>
</evidence>
<dbReference type="GO" id="GO:0051301">
    <property type="term" value="P:cell division"/>
    <property type="evidence" value="ECO:0007669"/>
    <property type="project" value="UniProtKB-KW"/>
</dbReference>
<evidence type="ECO:0000256" key="4">
    <source>
        <dbReference type="ARBA" id="ARBA00022618"/>
    </source>
</evidence>
<dbReference type="Pfam" id="PF01098">
    <property type="entry name" value="FTSW_RODA_SPOVE"/>
    <property type="match status" value="1"/>
</dbReference>
<feature type="transmembrane region" description="Helical" evidence="22">
    <location>
        <begin position="154"/>
        <end position="170"/>
    </location>
</feature>
<dbReference type="GO" id="GO:0015648">
    <property type="term" value="F:lipid-linked peptidoglycan transporter activity"/>
    <property type="evidence" value="ECO:0007669"/>
    <property type="project" value="TreeGrafter"/>
</dbReference>
<dbReference type="GO" id="GO:0008955">
    <property type="term" value="F:peptidoglycan glycosyltransferase activity"/>
    <property type="evidence" value="ECO:0007669"/>
    <property type="project" value="UniProtKB-EC"/>
</dbReference>
<keyword evidence="9" id="KW-0573">Peptidoglycan synthesis</keyword>
<evidence type="ECO:0000256" key="17">
    <source>
        <dbReference type="ARBA" id="ARBA00041185"/>
    </source>
</evidence>
<dbReference type="EC" id="2.4.99.28" evidence="19"/>
<evidence type="ECO:0000256" key="21">
    <source>
        <dbReference type="ARBA" id="ARBA00049966"/>
    </source>
</evidence>
<feature type="transmembrane region" description="Helical" evidence="22">
    <location>
        <begin position="38"/>
        <end position="56"/>
    </location>
</feature>
<evidence type="ECO:0000256" key="12">
    <source>
        <dbReference type="ARBA" id="ARBA00023306"/>
    </source>
</evidence>
<evidence type="ECO:0000313" key="24">
    <source>
        <dbReference type="Proteomes" id="UP000632659"/>
    </source>
</evidence>
<evidence type="ECO:0000256" key="8">
    <source>
        <dbReference type="ARBA" id="ARBA00022960"/>
    </source>
</evidence>
<dbReference type="GO" id="GO:0005886">
    <property type="term" value="C:plasma membrane"/>
    <property type="evidence" value="ECO:0007669"/>
    <property type="project" value="UniProtKB-SubCell"/>
</dbReference>
<evidence type="ECO:0000256" key="16">
    <source>
        <dbReference type="ARBA" id="ARBA00038053"/>
    </source>
</evidence>
<comment type="similarity">
    <text evidence="16">Belongs to the SEDS family. FtsW subfamily.</text>
</comment>
<dbReference type="AlphaFoldDB" id="A0A8J6P2B7"/>